<keyword evidence="3" id="KW-1185">Reference proteome</keyword>
<reference evidence="1" key="1">
    <citation type="submission" date="2022-06" db="EMBL/GenBank/DDBJ databases">
        <title>Draft genome sequences of Pectobacterium carotovorum subsp. carotovorum str. NBRC12380.</title>
        <authorList>
            <person name="Wakabayashi Y."/>
            <person name="Kojima K."/>
        </authorList>
    </citation>
    <scope>NUCLEOTIDE SEQUENCE</scope>
    <source>
        <strain evidence="1">NBRC 12380</strain>
    </source>
</reference>
<evidence type="ECO:0000313" key="2">
    <source>
        <dbReference type="EMBL" id="GLV69106.1"/>
    </source>
</evidence>
<dbReference type="EMBL" id="BSRL01000002">
    <property type="protein sequence ID" value="GLV69106.1"/>
    <property type="molecule type" value="Genomic_DNA"/>
</dbReference>
<evidence type="ECO:0000313" key="4">
    <source>
        <dbReference type="Proteomes" id="UP001165145"/>
    </source>
</evidence>
<organism evidence="2 4">
    <name type="scientific">Pectobacterium carotovorum subsp. carotovorum</name>
    <name type="common">Erwinia carotovora subsp. carotovora</name>
    <dbReference type="NCBI Taxonomy" id="555"/>
    <lineage>
        <taxon>Bacteria</taxon>
        <taxon>Pseudomonadati</taxon>
        <taxon>Pseudomonadota</taxon>
        <taxon>Gammaproteobacteria</taxon>
        <taxon>Enterobacterales</taxon>
        <taxon>Pectobacteriaceae</taxon>
        <taxon>Pectobacterium</taxon>
    </lineage>
</organism>
<reference evidence="2" key="2">
    <citation type="submission" date="2023-02" db="EMBL/GenBank/DDBJ databases">
        <title>Pectobacterium carotovorum subsp. carotovorum NBRC 12380.</title>
        <authorList>
            <person name="Ichikawa N."/>
            <person name="Sato H."/>
            <person name="Tonouchi N."/>
        </authorList>
    </citation>
    <scope>NUCLEOTIDE SEQUENCE</scope>
    <source>
        <strain evidence="2">NBRC 12380</strain>
    </source>
</reference>
<proteinExistence type="predicted"/>
<accession>A0AAI9KYW7</accession>
<evidence type="ECO:0000313" key="3">
    <source>
        <dbReference type="Proteomes" id="UP001058167"/>
    </source>
</evidence>
<dbReference type="EMBL" id="BRLF01000002">
    <property type="protein sequence ID" value="GKX46120.1"/>
    <property type="molecule type" value="Genomic_DNA"/>
</dbReference>
<dbReference type="Proteomes" id="UP001058167">
    <property type="component" value="Unassembled WGS sequence"/>
</dbReference>
<dbReference type="Proteomes" id="UP001165145">
    <property type="component" value="Unassembled WGS sequence"/>
</dbReference>
<protein>
    <submittedName>
        <fullName evidence="2">Uncharacterized protein</fullName>
    </submittedName>
</protein>
<name>A0AAI9KYW7_PECCC</name>
<dbReference type="AlphaFoldDB" id="A0AAI9KYW7"/>
<sequence>MSKNIGVITGDLFRSSVGYERGFTYEKVMKTLEGEVIGNPRYNISKMEFFRGDSFQITLSDPVSILELSTYIRAYLISLQEGEDNIRFDARLSVSVYPTNKFSSFNESVFEKAHIDSGRNLEKMKRNSMLEFSSEYSARNAAVRATTVLLDTLISMLSRPQAEVLRRSLESMAIDTNNLAAEMGTTRQNIHKLIARSGTENIIESLLLVRDFMKVEF</sequence>
<dbReference type="RefSeq" id="WP_261865829.1">
    <property type="nucleotide sequence ID" value="NZ_BRLF01000002.1"/>
</dbReference>
<gene>
    <name evidence="2" type="ORF">Pcaca03_15500</name>
    <name evidence="1" type="ORF">SOASR016_08720</name>
</gene>
<comment type="caution">
    <text evidence="2">The sequence shown here is derived from an EMBL/GenBank/DDBJ whole genome shotgun (WGS) entry which is preliminary data.</text>
</comment>
<evidence type="ECO:0000313" key="1">
    <source>
        <dbReference type="EMBL" id="GKX46120.1"/>
    </source>
</evidence>